<name>A0AC61R2I5_9FIRM</name>
<reference evidence="1" key="1">
    <citation type="submission" date="2019-04" db="EMBL/GenBank/DDBJ databases">
        <title>Microbes associate with the intestines of laboratory mice.</title>
        <authorList>
            <person name="Navarre W."/>
            <person name="Wong E."/>
            <person name="Huang K."/>
            <person name="Tropini C."/>
            <person name="Ng K."/>
            <person name="Yu B."/>
        </authorList>
    </citation>
    <scope>NUCLEOTIDE SEQUENCE</scope>
    <source>
        <strain evidence="1">NM72_1-8</strain>
    </source>
</reference>
<organism evidence="1 2">
    <name type="scientific">Hominisplanchenecus murintestinalis</name>
    <dbReference type="NCBI Taxonomy" id="2941517"/>
    <lineage>
        <taxon>Bacteria</taxon>
        <taxon>Bacillati</taxon>
        <taxon>Bacillota</taxon>
        <taxon>Clostridia</taxon>
        <taxon>Lachnospirales</taxon>
        <taxon>Lachnospiraceae</taxon>
        <taxon>Hominisplanchenecus</taxon>
    </lineage>
</organism>
<evidence type="ECO:0000313" key="1">
    <source>
        <dbReference type="EMBL" id="TGY00251.1"/>
    </source>
</evidence>
<sequence length="274" mass="30974">MGKRKKMTIFLLAVLCILAITPMTADAAKLKKVNVDKYLKKGRNYTILAYNPTNKWVKVRKKKSVHSSRWSLMLNYGGTLTVDRSKLKKGVKTSWIPVFMYEGRKRTTGYIQATQVKLAVVYNKKYSGNRIIDTAIKTGFRYLGTPFVMPGASLDHGIDCAQFVAAVYRAAGRNLVSWAHTDNLQAACYEIFYQRAQRTLSKSQMNRLKPGDLLFYLKNDTSGPIDHVGIYIGNGFMINSSGHYGMVYPNGGVCLKRVQYGNRKIVRAMRIRGF</sequence>
<keyword evidence="2" id="KW-1185">Reference proteome</keyword>
<dbReference type="EMBL" id="SRZB01000002">
    <property type="protein sequence ID" value="TGY00251.1"/>
    <property type="molecule type" value="Genomic_DNA"/>
</dbReference>
<proteinExistence type="predicted"/>
<dbReference type="Proteomes" id="UP000307720">
    <property type="component" value="Unassembled WGS sequence"/>
</dbReference>
<protein>
    <submittedName>
        <fullName evidence="1">Uncharacterized protein</fullName>
    </submittedName>
</protein>
<accession>A0AC61R2I5</accession>
<comment type="caution">
    <text evidence="1">The sequence shown here is derived from an EMBL/GenBank/DDBJ whole genome shotgun (WGS) entry which is preliminary data.</text>
</comment>
<evidence type="ECO:0000313" key="2">
    <source>
        <dbReference type="Proteomes" id="UP000307720"/>
    </source>
</evidence>
<gene>
    <name evidence="1" type="ORF">E5357_01745</name>
</gene>